<dbReference type="InterPro" id="IPR025991">
    <property type="entry name" value="Chemoreceptor_zinc-bind_dom"/>
</dbReference>
<dbReference type="PANTHER" id="PTHR43531:SF14">
    <property type="entry name" value="METHYL-ACCEPTING CHEMOTAXIS PROTEIN I-RELATED"/>
    <property type="match status" value="1"/>
</dbReference>
<dbReference type="PRINTS" id="PR00260">
    <property type="entry name" value="CHEMTRNSDUCR"/>
</dbReference>
<dbReference type="InterPro" id="IPR004090">
    <property type="entry name" value="Chemotax_Me-accpt_rcpt"/>
</dbReference>
<organism evidence="10">
    <name type="scientific">Hydrogenovibrio crunogenus (strain DSM 25203 / XCL-2)</name>
    <name type="common">Thiomicrospira crunogena</name>
    <dbReference type="NCBI Taxonomy" id="317025"/>
    <lineage>
        <taxon>Bacteria</taxon>
        <taxon>Pseudomonadati</taxon>
        <taxon>Pseudomonadota</taxon>
        <taxon>Gammaproteobacteria</taxon>
        <taxon>Thiotrichales</taxon>
        <taxon>Piscirickettsiaceae</taxon>
        <taxon>Hydrogenovibrio</taxon>
    </lineage>
</organism>
<dbReference type="Pfam" id="PF18947">
    <property type="entry name" value="HAMP_2"/>
    <property type="match status" value="1"/>
</dbReference>
<dbReference type="SMART" id="SM00091">
    <property type="entry name" value="PAS"/>
    <property type="match status" value="2"/>
</dbReference>
<protein>
    <submittedName>
        <fullName evidence="10">Methyl-accepting chemotaxis sensory transducer with Pas/Pac sensor</fullName>
    </submittedName>
</protein>
<dbReference type="PROSITE" id="PS50885">
    <property type="entry name" value="HAMP"/>
    <property type="match status" value="1"/>
</dbReference>
<dbReference type="Pfam" id="PF08447">
    <property type="entry name" value="PAS_3"/>
    <property type="match status" value="1"/>
</dbReference>
<evidence type="ECO:0000259" key="8">
    <source>
        <dbReference type="PROSITE" id="PS50111"/>
    </source>
</evidence>
<name>Q31I74_HYDCU</name>
<comment type="similarity">
    <text evidence="4">Belongs to the methyl-accepting chemotaxis (MCP) protein family.</text>
</comment>
<evidence type="ECO:0000256" key="7">
    <source>
        <dbReference type="SAM" id="Phobius"/>
    </source>
</evidence>
<dbReference type="InterPro" id="IPR035965">
    <property type="entry name" value="PAS-like_dom_sf"/>
</dbReference>
<sequence>MSKNNGPVTQKEYPLKEGMTIVSRTDLHGNIIEANDDFIEASGFEWKDLVGQPHNILRHPDVPAAVFKDFWDTLKAGKPWSQIVKNRRKNGDHYWVKANATPIFEGGEIKGYMSVRIPATRAEITAAEKAYQQISTGKLTLECGYPVTLASRLNPFSQFESSHLIIFFSILLLLSANAPLFITNIPILVFEILDLMFILLILATSVITNRKLQKTYEHLTCISEGHFNQQINSSGRNLTSRILGRLKSMQIRLGADFEDVKASLNSSMRIEQALNSASSNIMVVDRFRNIIFMNKAVKKMLKKVEPELKKDLPNFDTDSLMRESIDVFHQHPEHQANLLDNLKETYEARIKVGNATIDLIVDPIFSQDKKRIGTVAEWKNVTEQLAIEENIKKIVFNASEGLLDDRIETKELEGFNKSLSNSINELLDSFSHLIHNISEILCKMSNGDLTNRMDGNYQGEVHAMKVATNSALTNIEATFGQIKTGSNEIGSMAGEVSHASEDLSERTQSQAASLEQTASSMEQITSTVKQAAEHTHRANQLSSEATNEAEEAIEEMKETSAAIHGISELSKQIADITSVIDGIAFQTNLLALNAAVEAARAGEHGKGFAVVAGEVRNLAQKSADSSKEISNLITTATQQISHGTTLVEKTNAAFADVVNKIHEVSTLIDQLSTGASEQTKGLEQVNIAVSSLDEMTQQNAALVEQLAATAGNMSEQAEMQADFVGKFKISSSAQPNAIRGDQQASFELEEAKNSHRAWTVRLERFLLGQTVDFDKNSARRDDACPLGKWLYGEGQKYAHLSEMQQLIKVHAEMHQTVGKVVDAKEMEDLELANQEKDNVSRYSQQILDLIDRLKESLSKNPQASASELGLENKPAKPANKDPEDWSDF</sequence>
<dbReference type="HOGENOM" id="CLU_324888_0_0_6"/>
<dbReference type="PROSITE" id="PS50111">
    <property type="entry name" value="CHEMOTAXIS_TRANSDUC_2"/>
    <property type="match status" value="1"/>
</dbReference>
<dbReference type="AlphaFoldDB" id="Q31I74"/>
<accession>Q31I74</accession>
<evidence type="ECO:0000256" key="5">
    <source>
        <dbReference type="PROSITE-ProRule" id="PRU00284"/>
    </source>
</evidence>
<dbReference type="SMART" id="SM00086">
    <property type="entry name" value="PAC"/>
    <property type="match status" value="1"/>
</dbReference>
<gene>
    <name evidence="10" type="ordered locus">Tcr_0553</name>
</gene>
<reference evidence="10" key="1">
    <citation type="submission" date="2006-07" db="EMBL/GenBank/DDBJ databases">
        <title>Complete sequence of Thiomicrospira crunogena XCL-2.</title>
        <authorList>
            <consortium name="US DOE Joint Genome Institute"/>
            <person name="Copeland A."/>
            <person name="Lucas S."/>
            <person name="Lapidus A."/>
            <person name="Barry K."/>
            <person name="Detter J.C."/>
            <person name="Glavina del Rio T."/>
            <person name="Hammon N."/>
            <person name="Israni S."/>
            <person name="Dalin E."/>
            <person name="Tice H."/>
            <person name="Pitluck S."/>
            <person name="Chain P."/>
            <person name="Malfatti S."/>
            <person name="Shin M."/>
            <person name="Vergez L."/>
            <person name="Schmutz J."/>
            <person name="Larimer F."/>
            <person name="Land M."/>
            <person name="Hauser L."/>
            <person name="Kyrpides N."/>
            <person name="Lykidis A."/>
            <person name="Scott K.M."/>
            <person name="Sievert S."/>
            <person name="Kerfeld C."/>
            <person name="Freyermuth S."/>
            <person name="Dobrinski K."/>
            <person name="Boller A."/>
            <person name="Fitzpatrick K."/>
            <person name="Thoma P."/>
            <person name="Moore J."/>
            <person name="Richardson P."/>
        </authorList>
    </citation>
    <scope>NUCLEOTIDE SEQUENCE</scope>
    <source>
        <strain evidence="10">XCL-2</strain>
    </source>
</reference>
<keyword evidence="7" id="KW-0472">Membrane</keyword>
<dbReference type="eggNOG" id="COG0840">
    <property type="taxonomic scope" value="Bacteria"/>
</dbReference>
<dbReference type="Pfam" id="PF13188">
    <property type="entry name" value="PAS_8"/>
    <property type="match status" value="1"/>
</dbReference>
<dbReference type="InterPro" id="IPR003660">
    <property type="entry name" value="HAMP_dom"/>
</dbReference>
<dbReference type="Gene3D" id="1.20.120.30">
    <property type="entry name" value="Aspartate receptor, ligand-binding domain"/>
    <property type="match status" value="1"/>
</dbReference>
<feature type="domain" description="HAMP" evidence="9">
    <location>
        <begin position="434"/>
        <end position="480"/>
    </location>
</feature>
<evidence type="ECO:0000256" key="2">
    <source>
        <dbReference type="ARBA" id="ARBA00022481"/>
    </source>
</evidence>
<dbReference type="NCBIfam" id="TIGR00229">
    <property type="entry name" value="sensory_box"/>
    <property type="match status" value="1"/>
</dbReference>
<dbReference type="InterPro" id="IPR001610">
    <property type="entry name" value="PAC"/>
</dbReference>
<keyword evidence="2" id="KW-0488">Methylation</keyword>
<dbReference type="SMART" id="SM00283">
    <property type="entry name" value="MA"/>
    <property type="match status" value="1"/>
</dbReference>
<dbReference type="Gene3D" id="1.10.287.950">
    <property type="entry name" value="Methyl-accepting chemotaxis protein"/>
    <property type="match status" value="1"/>
</dbReference>
<keyword evidence="3 5" id="KW-0807">Transducer</keyword>
<evidence type="ECO:0000256" key="3">
    <source>
        <dbReference type="ARBA" id="ARBA00023224"/>
    </source>
</evidence>
<proteinExistence type="inferred from homology"/>
<dbReference type="InterPro" id="IPR004089">
    <property type="entry name" value="MCPsignal_dom"/>
</dbReference>
<dbReference type="eggNOG" id="COG5002">
    <property type="taxonomic scope" value="Bacteria"/>
</dbReference>
<evidence type="ECO:0000256" key="1">
    <source>
        <dbReference type="ARBA" id="ARBA00004370"/>
    </source>
</evidence>
<dbReference type="PANTHER" id="PTHR43531">
    <property type="entry name" value="PROTEIN ICFG"/>
    <property type="match status" value="1"/>
</dbReference>
<feature type="compositionally biased region" description="Basic and acidic residues" evidence="6">
    <location>
        <begin position="878"/>
        <end position="888"/>
    </location>
</feature>
<keyword evidence="7" id="KW-0812">Transmembrane</keyword>
<dbReference type="Pfam" id="PF00015">
    <property type="entry name" value="MCPsignal"/>
    <property type="match status" value="1"/>
</dbReference>
<dbReference type="GO" id="GO:0004888">
    <property type="term" value="F:transmembrane signaling receptor activity"/>
    <property type="evidence" value="ECO:0007669"/>
    <property type="project" value="InterPro"/>
</dbReference>
<dbReference type="GO" id="GO:0006935">
    <property type="term" value="P:chemotaxis"/>
    <property type="evidence" value="ECO:0007669"/>
    <property type="project" value="InterPro"/>
</dbReference>
<dbReference type="InterPro" id="IPR051310">
    <property type="entry name" value="MCP_chemotaxis"/>
</dbReference>
<dbReference type="GO" id="GO:0007165">
    <property type="term" value="P:signal transduction"/>
    <property type="evidence" value="ECO:0007669"/>
    <property type="project" value="UniProtKB-KW"/>
</dbReference>
<dbReference type="GO" id="GO:0005886">
    <property type="term" value="C:plasma membrane"/>
    <property type="evidence" value="ECO:0007669"/>
    <property type="project" value="TreeGrafter"/>
</dbReference>
<dbReference type="FunFam" id="1.10.287.950:FF:000001">
    <property type="entry name" value="Methyl-accepting chemotaxis sensory transducer"/>
    <property type="match status" value="1"/>
</dbReference>
<evidence type="ECO:0000256" key="4">
    <source>
        <dbReference type="ARBA" id="ARBA00029447"/>
    </source>
</evidence>
<keyword evidence="7" id="KW-1133">Transmembrane helix</keyword>
<dbReference type="CDD" id="cd00130">
    <property type="entry name" value="PAS"/>
    <property type="match status" value="1"/>
</dbReference>
<dbReference type="KEGG" id="tcx:Tcr_0553"/>
<dbReference type="CDD" id="cd11386">
    <property type="entry name" value="MCP_signal"/>
    <property type="match status" value="1"/>
</dbReference>
<dbReference type="Pfam" id="PF13682">
    <property type="entry name" value="CZB"/>
    <property type="match status" value="1"/>
</dbReference>
<dbReference type="EMBL" id="CP000109">
    <property type="protein sequence ID" value="ABB41149.1"/>
    <property type="molecule type" value="Genomic_DNA"/>
</dbReference>
<evidence type="ECO:0000259" key="9">
    <source>
        <dbReference type="PROSITE" id="PS50885"/>
    </source>
</evidence>
<feature type="transmembrane region" description="Helical" evidence="7">
    <location>
        <begin position="188"/>
        <end position="207"/>
    </location>
</feature>
<dbReference type="OrthoDB" id="6433966at2"/>
<dbReference type="SUPFAM" id="SSF55785">
    <property type="entry name" value="PYP-like sensor domain (PAS domain)"/>
    <property type="match status" value="1"/>
</dbReference>
<dbReference type="SUPFAM" id="SSF58104">
    <property type="entry name" value="Methyl-accepting chemotaxis protein (MCP) signaling domain"/>
    <property type="match status" value="1"/>
</dbReference>
<feature type="domain" description="Methyl-accepting transducer" evidence="8">
    <location>
        <begin position="485"/>
        <end position="714"/>
    </location>
</feature>
<evidence type="ECO:0000256" key="6">
    <source>
        <dbReference type="SAM" id="MobiDB-lite"/>
    </source>
</evidence>
<evidence type="ECO:0000313" key="10">
    <source>
        <dbReference type="EMBL" id="ABB41149.1"/>
    </source>
</evidence>
<dbReference type="InterPro" id="IPR000014">
    <property type="entry name" value="PAS"/>
</dbReference>
<dbReference type="Gene3D" id="3.30.450.20">
    <property type="entry name" value="PAS domain"/>
    <property type="match status" value="2"/>
</dbReference>
<comment type="subcellular location">
    <subcellularLocation>
        <location evidence="1">Membrane</location>
    </subcellularLocation>
</comment>
<dbReference type="InterPro" id="IPR013655">
    <property type="entry name" value="PAS_fold_3"/>
</dbReference>
<feature type="transmembrane region" description="Helical" evidence="7">
    <location>
        <begin position="164"/>
        <end position="182"/>
    </location>
</feature>
<feature type="region of interest" description="Disordered" evidence="6">
    <location>
        <begin position="858"/>
        <end position="888"/>
    </location>
</feature>
<dbReference type="STRING" id="317025.Tcr_0553"/>